<evidence type="ECO:0000313" key="2">
    <source>
        <dbReference type="Proteomes" id="UP001055185"/>
    </source>
</evidence>
<proteinExistence type="predicted"/>
<dbReference type="Proteomes" id="UP001055185">
    <property type="component" value="Unassembled WGS sequence"/>
</dbReference>
<accession>A0AA37J0W0</accession>
<sequence length="57" mass="6596">MEPPPNRLLPDKLGKTFLLICFLIKEHDIMKIMNKILHSVFEVIYTAGAVQTQREDV</sequence>
<protein>
    <submittedName>
        <fullName evidence="1">Uncharacterized protein</fullName>
    </submittedName>
</protein>
<dbReference type="EMBL" id="BQKV01000109">
    <property type="protein sequence ID" value="GJN65823.1"/>
    <property type="molecule type" value="Genomic_DNA"/>
</dbReference>
<evidence type="ECO:0000313" key="1">
    <source>
        <dbReference type="EMBL" id="GJN65823.1"/>
    </source>
</evidence>
<comment type="caution">
    <text evidence="1">The sequence shown here is derived from an EMBL/GenBank/DDBJ whole genome shotgun (WGS) entry which is preliminary data.</text>
</comment>
<reference evidence="1" key="1">
    <citation type="journal article" date="2022" name="Int. J. Syst. Evol. Microbiol.">
        <title>Genome-based, phenotypic and chemotaxonomic classification of Faecalibacterium strains: proposal of three novel species Faecalibacterium duncaniae sp. nov., Faecalibacterium hattorii sp. nov. and Faecalibacterium gallinarum sp. nov. .</title>
        <authorList>
            <person name="Sakamoto M."/>
            <person name="Sakurai N."/>
            <person name="Tanno H."/>
            <person name="Iino T."/>
            <person name="Ohkuma M."/>
            <person name="Endo A."/>
        </authorList>
    </citation>
    <scope>NUCLEOTIDE SEQUENCE</scope>
    <source>
        <strain evidence="1">JCM 17207</strain>
    </source>
</reference>
<keyword evidence="2" id="KW-1185">Reference proteome</keyword>
<name>A0AA37J0W0_9FIRM</name>
<gene>
    <name evidence="1" type="ORF">JCM17207_24480</name>
</gene>
<organism evidence="1 2">
    <name type="scientific">Faecalibacterium gallinarum</name>
    <dbReference type="NCBI Taxonomy" id="2903556"/>
    <lineage>
        <taxon>Bacteria</taxon>
        <taxon>Bacillati</taxon>
        <taxon>Bacillota</taxon>
        <taxon>Clostridia</taxon>
        <taxon>Eubacteriales</taxon>
        <taxon>Oscillospiraceae</taxon>
        <taxon>Faecalibacterium</taxon>
    </lineage>
</organism>
<dbReference type="AlphaFoldDB" id="A0AA37J0W0"/>